<dbReference type="OrthoDB" id="10650106at2759"/>
<proteinExistence type="predicted"/>
<dbReference type="EMBL" id="VTPC01090655">
    <property type="protein sequence ID" value="KAF2882071.1"/>
    <property type="molecule type" value="Genomic_DNA"/>
</dbReference>
<dbReference type="AlphaFoldDB" id="A0A8K0CB55"/>
<name>A0A8K0CB55_IGNLU</name>
<gene>
    <name evidence="2" type="ORF">ILUMI_24074</name>
</gene>
<dbReference type="Proteomes" id="UP000801492">
    <property type="component" value="Unassembled WGS sequence"/>
</dbReference>
<keyword evidence="3" id="KW-1185">Reference proteome</keyword>
<evidence type="ECO:0000313" key="2">
    <source>
        <dbReference type="EMBL" id="KAF2882071.1"/>
    </source>
</evidence>
<protein>
    <submittedName>
        <fullName evidence="2">Uncharacterized protein</fullName>
    </submittedName>
</protein>
<organism evidence="2 3">
    <name type="scientific">Ignelater luminosus</name>
    <name type="common">Cucubano</name>
    <name type="synonym">Pyrophorus luminosus</name>
    <dbReference type="NCBI Taxonomy" id="2038154"/>
    <lineage>
        <taxon>Eukaryota</taxon>
        <taxon>Metazoa</taxon>
        <taxon>Ecdysozoa</taxon>
        <taxon>Arthropoda</taxon>
        <taxon>Hexapoda</taxon>
        <taxon>Insecta</taxon>
        <taxon>Pterygota</taxon>
        <taxon>Neoptera</taxon>
        <taxon>Endopterygota</taxon>
        <taxon>Coleoptera</taxon>
        <taxon>Polyphaga</taxon>
        <taxon>Elateriformia</taxon>
        <taxon>Elateroidea</taxon>
        <taxon>Elateridae</taxon>
        <taxon>Agrypninae</taxon>
        <taxon>Pyrophorini</taxon>
        <taxon>Ignelater</taxon>
    </lineage>
</organism>
<evidence type="ECO:0000313" key="3">
    <source>
        <dbReference type="Proteomes" id="UP000801492"/>
    </source>
</evidence>
<reference evidence="2" key="1">
    <citation type="submission" date="2019-08" db="EMBL/GenBank/DDBJ databases">
        <title>The genome of the North American firefly Photinus pyralis.</title>
        <authorList>
            <consortium name="Photinus pyralis genome working group"/>
            <person name="Fallon T.R."/>
            <person name="Sander Lower S.E."/>
            <person name="Weng J.-K."/>
        </authorList>
    </citation>
    <scope>NUCLEOTIDE SEQUENCE</scope>
    <source>
        <strain evidence="2">TRF0915ILg1</strain>
        <tissue evidence="2">Whole body</tissue>
    </source>
</reference>
<feature type="region of interest" description="Disordered" evidence="1">
    <location>
        <begin position="266"/>
        <end position="293"/>
    </location>
</feature>
<sequence>MSKTIKLLNSFSDKCNARLLLKQLKFNTRSCSTCSNTDNNLKCNKSKSHLRFRSSSCCSVSNDTTCSQSELKLTLPKLTNFFKENPCKSACNLTRKRWDLPTSSSSMVWKKQSSNVSYKCDIEQASFDLYQRSIKPYTRIRKIIGNNFRKREKKISLDPTEEDKIGITKICSINMFSIGSPIQDPTCRNHMLCNEHQLCKREYSNMNYNTNNSIKRSKFKNNVKCKCSYSTDSRRSKCPKCKKCTGCVCKNNPTEKYGKLIPKKHKRKSDCGKQDSEETSCGLIPKNSKKTAL</sequence>
<accession>A0A8K0CB55</accession>
<comment type="caution">
    <text evidence="2">The sequence shown here is derived from an EMBL/GenBank/DDBJ whole genome shotgun (WGS) entry which is preliminary data.</text>
</comment>
<evidence type="ECO:0000256" key="1">
    <source>
        <dbReference type="SAM" id="MobiDB-lite"/>
    </source>
</evidence>